<organism evidence="1 2">
    <name type="scientific">Orenia metallireducens</name>
    <dbReference type="NCBI Taxonomy" id="1413210"/>
    <lineage>
        <taxon>Bacteria</taxon>
        <taxon>Bacillati</taxon>
        <taxon>Bacillota</taxon>
        <taxon>Clostridia</taxon>
        <taxon>Halanaerobiales</taxon>
        <taxon>Halobacteroidaceae</taxon>
        <taxon>Orenia</taxon>
    </lineage>
</organism>
<protein>
    <submittedName>
        <fullName evidence="1">Uncharacterized protein</fullName>
    </submittedName>
</protein>
<gene>
    <name evidence="1" type="ORF">SAMN06265827_12446</name>
</gene>
<dbReference type="Proteomes" id="UP000219573">
    <property type="component" value="Unassembled WGS sequence"/>
</dbReference>
<dbReference type="AlphaFoldDB" id="A0A285HT96"/>
<accession>A0A285HT96</accession>
<reference evidence="2" key="1">
    <citation type="submission" date="2017-09" db="EMBL/GenBank/DDBJ databases">
        <authorList>
            <person name="Varghese N."/>
            <person name="Submissions S."/>
        </authorList>
    </citation>
    <scope>NUCLEOTIDE SEQUENCE [LARGE SCALE GENOMIC DNA]</scope>
    <source>
        <strain evidence="2">MSL47</strain>
    </source>
</reference>
<keyword evidence="2" id="KW-1185">Reference proteome</keyword>
<name>A0A285HT96_9FIRM</name>
<evidence type="ECO:0000313" key="1">
    <source>
        <dbReference type="EMBL" id="SNY38958.1"/>
    </source>
</evidence>
<evidence type="ECO:0000313" key="2">
    <source>
        <dbReference type="Proteomes" id="UP000219573"/>
    </source>
</evidence>
<dbReference type="RefSeq" id="WP_258176149.1">
    <property type="nucleotide sequence ID" value="NZ_OBDZ01000024.1"/>
</dbReference>
<dbReference type="EMBL" id="OBDZ01000024">
    <property type="protein sequence ID" value="SNY38958.1"/>
    <property type="molecule type" value="Genomic_DNA"/>
</dbReference>
<sequence length="43" mass="4930">MTHCKECGDELVNVYFGDDGRSKDVQHKRCINCNDVIITKKES</sequence>
<proteinExistence type="predicted"/>